<dbReference type="AlphaFoldDB" id="A0A8T1AFV3"/>
<organism evidence="1 2">
    <name type="scientific">Phytophthora cactorum</name>
    <dbReference type="NCBI Taxonomy" id="29920"/>
    <lineage>
        <taxon>Eukaryota</taxon>
        <taxon>Sar</taxon>
        <taxon>Stramenopiles</taxon>
        <taxon>Oomycota</taxon>
        <taxon>Peronosporomycetes</taxon>
        <taxon>Peronosporales</taxon>
        <taxon>Peronosporaceae</taxon>
        <taxon>Phytophthora</taxon>
    </lineage>
</organism>
<accession>A0A8T1AFV3</accession>
<comment type="caution">
    <text evidence="1">The sequence shown here is derived from an EMBL/GenBank/DDBJ whole genome shotgun (WGS) entry which is preliminary data.</text>
</comment>
<proteinExistence type="predicted"/>
<sequence>MEMPGFLRDTSYPEEMNVAHAMTSRWVTVSIKTQYAIAVDAAGANSYCLEDDWDSVAVRRGSHDYTLQKTIWEYHNYISDNARYRLAEPTLDRALERLNETLNEELLRGDQVEIQLDNDEEIAGNLMGQLLVDDSVAPSVACDNILNTCPDRVLPGFEFDVTMSDLYCLRGSTWLNDDVMRAVSVFLRRYSNNATVMIPPPKEQPRKTSAKTDPLLSEKIRAAICAGAAAQHCILLPVNFYGVN</sequence>
<evidence type="ECO:0000313" key="1">
    <source>
        <dbReference type="EMBL" id="KAG2881469.1"/>
    </source>
</evidence>
<reference evidence="1" key="1">
    <citation type="submission" date="2018-10" db="EMBL/GenBank/DDBJ databases">
        <title>Effector identification in a new, highly contiguous assembly of the strawberry crown rot pathogen Phytophthora cactorum.</title>
        <authorList>
            <person name="Armitage A.D."/>
            <person name="Nellist C.F."/>
            <person name="Bates H."/>
            <person name="Vickerstaff R.J."/>
            <person name="Harrison R.J."/>
        </authorList>
    </citation>
    <scope>NUCLEOTIDE SEQUENCE</scope>
    <source>
        <strain evidence="1">4032</strain>
    </source>
</reference>
<dbReference type="EMBL" id="RCMI01001765">
    <property type="protein sequence ID" value="KAG2881469.1"/>
    <property type="molecule type" value="Genomic_DNA"/>
</dbReference>
<gene>
    <name evidence="1" type="ORF">PC115_g22226</name>
</gene>
<protein>
    <submittedName>
        <fullName evidence="1">Uncharacterized protein</fullName>
    </submittedName>
</protein>
<name>A0A8T1AFV3_9STRA</name>
<dbReference type="VEuPathDB" id="FungiDB:PC110_g9065"/>
<evidence type="ECO:0000313" key="2">
    <source>
        <dbReference type="Proteomes" id="UP000774804"/>
    </source>
</evidence>
<dbReference type="Proteomes" id="UP000774804">
    <property type="component" value="Unassembled WGS sequence"/>
</dbReference>